<evidence type="ECO:0000256" key="2">
    <source>
        <dbReference type="ARBA" id="ARBA00010663"/>
    </source>
</evidence>
<feature type="transmembrane region" description="Helical" evidence="10">
    <location>
        <begin position="104"/>
        <end position="127"/>
    </location>
</feature>
<dbReference type="GO" id="GO:0004995">
    <property type="term" value="F:tachykinin receptor activity"/>
    <property type="evidence" value="ECO:0007669"/>
    <property type="project" value="InterPro"/>
</dbReference>
<feature type="non-terminal residue" evidence="12">
    <location>
        <position position="1"/>
    </location>
</feature>
<evidence type="ECO:0000313" key="13">
    <source>
        <dbReference type="Proteomes" id="UP001353858"/>
    </source>
</evidence>
<dbReference type="PROSITE" id="PS50262">
    <property type="entry name" value="G_PROTEIN_RECEP_F1_2"/>
    <property type="match status" value="1"/>
</dbReference>
<evidence type="ECO:0000259" key="11">
    <source>
        <dbReference type="PROSITE" id="PS50262"/>
    </source>
</evidence>
<keyword evidence="5 10" id="KW-1133">Transmembrane helix</keyword>
<evidence type="ECO:0000256" key="4">
    <source>
        <dbReference type="ARBA" id="ARBA00022692"/>
    </source>
</evidence>
<accession>A0AAN7SHZ2</accession>
<evidence type="ECO:0000256" key="5">
    <source>
        <dbReference type="ARBA" id="ARBA00022989"/>
    </source>
</evidence>
<evidence type="ECO:0000256" key="3">
    <source>
        <dbReference type="ARBA" id="ARBA00022475"/>
    </source>
</evidence>
<organism evidence="12 13">
    <name type="scientific">Aquatica leii</name>
    <dbReference type="NCBI Taxonomy" id="1421715"/>
    <lineage>
        <taxon>Eukaryota</taxon>
        <taxon>Metazoa</taxon>
        <taxon>Ecdysozoa</taxon>
        <taxon>Arthropoda</taxon>
        <taxon>Hexapoda</taxon>
        <taxon>Insecta</taxon>
        <taxon>Pterygota</taxon>
        <taxon>Neoptera</taxon>
        <taxon>Endopterygota</taxon>
        <taxon>Coleoptera</taxon>
        <taxon>Polyphaga</taxon>
        <taxon>Elateriformia</taxon>
        <taxon>Elateroidea</taxon>
        <taxon>Lampyridae</taxon>
        <taxon>Luciolinae</taxon>
        <taxon>Aquatica</taxon>
    </lineage>
</organism>
<feature type="transmembrane region" description="Helical" evidence="10">
    <location>
        <begin position="69"/>
        <end position="92"/>
    </location>
</feature>
<gene>
    <name evidence="12" type="ORF">RN001_004238</name>
</gene>
<keyword evidence="3" id="KW-1003">Cell membrane</keyword>
<sequence length="236" mass="27481">YLCHEDWSGIGLEYEKMYTVALMILQYIIPLTVLLFTYTSIAIVICCHRIPGEAENSRDQRIAKSKRKMIKMMVTVVFVFTLCWLPFNVLWITAESISDEVKPYLWFACHWLAMSHACYNPIIYCYMNSRFRTGFLQALSTIPCCRKCIPSVMMLRPRSSTGFPLTSFEGTESTLLHRNNTSTTYISMRRKNNRSSSYNQFPIRSVSLMRSTNVSPQNHHLVKRSRRTSNILEDEI</sequence>
<evidence type="ECO:0000256" key="10">
    <source>
        <dbReference type="SAM" id="Phobius"/>
    </source>
</evidence>
<dbReference type="Gene3D" id="1.20.1070.10">
    <property type="entry name" value="Rhodopsin 7-helix transmembrane proteins"/>
    <property type="match status" value="1"/>
</dbReference>
<comment type="similarity">
    <text evidence="2">Belongs to the G-protein coupled receptor 1 family.</text>
</comment>
<dbReference type="Proteomes" id="UP001353858">
    <property type="component" value="Unassembled WGS sequence"/>
</dbReference>
<evidence type="ECO:0000313" key="12">
    <source>
        <dbReference type="EMBL" id="KAK4880919.1"/>
    </source>
</evidence>
<keyword evidence="9" id="KW-0807">Transducer</keyword>
<dbReference type="PANTHER" id="PTHR46925">
    <property type="entry name" value="G-PROTEIN COUPLED RECEPTOR TKR-1-RELATED"/>
    <property type="match status" value="1"/>
</dbReference>
<protein>
    <recommendedName>
        <fullName evidence="11">G-protein coupled receptors family 1 profile domain-containing protein</fullName>
    </recommendedName>
</protein>
<keyword evidence="13" id="KW-1185">Reference proteome</keyword>
<comment type="subcellular location">
    <subcellularLocation>
        <location evidence="1">Cell membrane</location>
        <topology evidence="1">Multi-pass membrane protein</topology>
    </subcellularLocation>
</comment>
<dbReference type="InterPro" id="IPR000276">
    <property type="entry name" value="GPCR_Rhodpsn"/>
</dbReference>
<keyword evidence="6" id="KW-0297">G-protein coupled receptor</keyword>
<dbReference type="AlphaFoldDB" id="A0AAN7SHZ2"/>
<evidence type="ECO:0000256" key="9">
    <source>
        <dbReference type="ARBA" id="ARBA00023224"/>
    </source>
</evidence>
<keyword evidence="4 10" id="KW-0812">Transmembrane</keyword>
<evidence type="ECO:0000256" key="8">
    <source>
        <dbReference type="ARBA" id="ARBA00023170"/>
    </source>
</evidence>
<dbReference type="PRINTS" id="PR00237">
    <property type="entry name" value="GPCRRHODOPSN"/>
</dbReference>
<evidence type="ECO:0000256" key="6">
    <source>
        <dbReference type="ARBA" id="ARBA00023040"/>
    </source>
</evidence>
<keyword evidence="7 10" id="KW-0472">Membrane</keyword>
<dbReference type="EMBL" id="JARPUR010000002">
    <property type="protein sequence ID" value="KAK4880919.1"/>
    <property type="molecule type" value="Genomic_DNA"/>
</dbReference>
<feature type="transmembrane region" description="Helical" evidence="10">
    <location>
        <begin position="24"/>
        <end position="48"/>
    </location>
</feature>
<evidence type="ECO:0000256" key="7">
    <source>
        <dbReference type="ARBA" id="ARBA00023136"/>
    </source>
</evidence>
<name>A0AAN7SHZ2_9COLE</name>
<evidence type="ECO:0000256" key="1">
    <source>
        <dbReference type="ARBA" id="ARBA00004651"/>
    </source>
</evidence>
<dbReference type="GO" id="GO:0005886">
    <property type="term" value="C:plasma membrane"/>
    <property type="evidence" value="ECO:0007669"/>
    <property type="project" value="UniProtKB-SubCell"/>
</dbReference>
<comment type="caution">
    <text evidence="12">The sequence shown here is derived from an EMBL/GenBank/DDBJ whole genome shotgun (WGS) entry which is preliminary data.</text>
</comment>
<dbReference type="InterPro" id="IPR001681">
    <property type="entry name" value="Neurokn_rcpt"/>
</dbReference>
<reference evidence="13" key="1">
    <citation type="submission" date="2023-01" db="EMBL/GenBank/DDBJ databases">
        <title>Key to firefly adult light organ development and bioluminescence: homeobox transcription factors regulate luciferase expression and transportation to peroxisome.</title>
        <authorList>
            <person name="Fu X."/>
        </authorList>
    </citation>
    <scope>NUCLEOTIDE SEQUENCE [LARGE SCALE GENOMIC DNA]</scope>
</reference>
<feature type="domain" description="G-protein coupled receptors family 1 profile" evidence="11">
    <location>
        <begin position="1"/>
        <end position="124"/>
    </location>
</feature>
<dbReference type="PANTHER" id="PTHR46925:SF2">
    <property type="entry name" value="G-PROTEIN COUPLED RECEPTOR TKR-1-RELATED"/>
    <property type="match status" value="1"/>
</dbReference>
<dbReference type="Pfam" id="PF00001">
    <property type="entry name" value="7tm_1"/>
    <property type="match status" value="1"/>
</dbReference>
<keyword evidence="8" id="KW-0675">Receptor</keyword>
<dbReference type="InterPro" id="IPR017452">
    <property type="entry name" value="GPCR_Rhodpsn_7TM"/>
</dbReference>
<proteinExistence type="inferred from homology"/>
<dbReference type="SUPFAM" id="SSF81321">
    <property type="entry name" value="Family A G protein-coupled receptor-like"/>
    <property type="match status" value="1"/>
</dbReference>